<organism evidence="1">
    <name type="scientific">Tanacetum cinerariifolium</name>
    <name type="common">Dalmatian daisy</name>
    <name type="synonym">Chrysanthemum cinerariifolium</name>
    <dbReference type="NCBI Taxonomy" id="118510"/>
    <lineage>
        <taxon>Eukaryota</taxon>
        <taxon>Viridiplantae</taxon>
        <taxon>Streptophyta</taxon>
        <taxon>Embryophyta</taxon>
        <taxon>Tracheophyta</taxon>
        <taxon>Spermatophyta</taxon>
        <taxon>Magnoliopsida</taxon>
        <taxon>eudicotyledons</taxon>
        <taxon>Gunneridae</taxon>
        <taxon>Pentapetalae</taxon>
        <taxon>asterids</taxon>
        <taxon>campanulids</taxon>
        <taxon>Asterales</taxon>
        <taxon>Asteraceae</taxon>
        <taxon>Asteroideae</taxon>
        <taxon>Anthemideae</taxon>
        <taxon>Anthemidinae</taxon>
        <taxon>Tanacetum</taxon>
    </lineage>
</organism>
<protein>
    <submittedName>
        <fullName evidence="1">Uncharacterized protein</fullName>
    </submittedName>
</protein>
<dbReference type="AlphaFoldDB" id="A0A699XC38"/>
<name>A0A699XC38_TANCI</name>
<accession>A0A699XC38</accession>
<reference evidence="1" key="1">
    <citation type="journal article" date="2019" name="Sci. Rep.">
        <title>Draft genome of Tanacetum cinerariifolium, the natural source of mosquito coil.</title>
        <authorList>
            <person name="Yamashiro T."/>
            <person name="Shiraishi A."/>
            <person name="Satake H."/>
            <person name="Nakayama K."/>
        </authorList>
    </citation>
    <scope>NUCLEOTIDE SEQUENCE</scope>
</reference>
<comment type="caution">
    <text evidence="1">The sequence shown here is derived from an EMBL/GenBank/DDBJ whole genome shotgun (WGS) entry which is preliminary data.</text>
</comment>
<evidence type="ECO:0000313" key="1">
    <source>
        <dbReference type="EMBL" id="GFD54154.1"/>
    </source>
</evidence>
<gene>
    <name evidence="1" type="ORF">Tci_926123</name>
</gene>
<proteinExistence type="predicted"/>
<sequence length="55" mass="6007">MSQHQGLLSLSLMRAARIKLLEDKDRGGAEPSREDAIIKGRSLEIGEEAGVERST</sequence>
<dbReference type="EMBL" id="BKCJ011802753">
    <property type="protein sequence ID" value="GFD54154.1"/>
    <property type="molecule type" value="Genomic_DNA"/>
</dbReference>
<feature type="non-terminal residue" evidence="1">
    <location>
        <position position="55"/>
    </location>
</feature>